<dbReference type="Gene3D" id="3.40.50.1010">
    <property type="entry name" value="5'-nuclease"/>
    <property type="match status" value="1"/>
</dbReference>
<keyword evidence="8" id="KW-1185">Reference proteome</keyword>
<evidence type="ECO:0000256" key="4">
    <source>
        <dbReference type="ARBA" id="ARBA00022801"/>
    </source>
</evidence>
<evidence type="ECO:0000256" key="3">
    <source>
        <dbReference type="ARBA" id="ARBA00022723"/>
    </source>
</evidence>
<evidence type="ECO:0000313" key="8">
    <source>
        <dbReference type="Proteomes" id="UP000429232"/>
    </source>
</evidence>
<dbReference type="SUPFAM" id="SSF88723">
    <property type="entry name" value="PIN domain-like"/>
    <property type="match status" value="1"/>
</dbReference>
<evidence type="ECO:0000256" key="1">
    <source>
        <dbReference type="ARBA" id="ARBA00022649"/>
    </source>
</evidence>
<dbReference type="RefSeq" id="WP_200230081.1">
    <property type="nucleotide sequence ID" value="NZ_CP066775.1"/>
</dbReference>
<proteinExistence type="predicted"/>
<keyword evidence="1" id="KW-1277">Toxin-antitoxin system</keyword>
<evidence type="ECO:0000313" key="7">
    <source>
        <dbReference type="EMBL" id="QQL49118.1"/>
    </source>
</evidence>
<keyword evidence="4" id="KW-0378">Hydrolase</keyword>
<dbReference type="EMBL" id="CP066775">
    <property type="protein sequence ID" value="QQL49118.1"/>
    <property type="molecule type" value="Genomic_DNA"/>
</dbReference>
<sequence length="139" mass="15762">MMRLLNSKLILVDTSVWISFFRGIETPYSNYLRQTLLTSPIATCPTIVQDVLQGVANDAERLIVDSYLTGLVRMADDPYEMAEDAAEIFRILRKKGITIRKPNDCLIAAFAIKNDAYLLQDDKDFRFIAENSGVKLIEL</sequence>
<dbReference type="KEGG" id="mgik:GO620_013155"/>
<dbReference type="PANTHER" id="PTHR42740:SF1">
    <property type="entry name" value="RIBONUCLEASE VAPC3"/>
    <property type="match status" value="1"/>
</dbReference>
<dbReference type="GO" id="GO:0046872">
    <property type="term" value="F:metal ion binding"/>
    <property type="evidence" value="ECO:0007669"/>
    <property type="project" value="UniProtKB-KW"/>
</dbReference>
<dbReference type="Pfam" id="PF01850">
    <property type="entry name" value="PIN"/>
    <property type="match status" value="1"/>
</dbReference>
<feature type="domain" description="PIN" evidence="6">
    <location>
        <begin position="10"/>
        <end position="129"/>
    </location>
</feature>
<reference evidence="7 8" key="1">
    <citation type="submission" date="2020-12" db="EMBL/GenBank/DDBJ databases">
        <title>HMF7856_wgs.fasta genome submission.</title>
        <authorList>
            <person name="Kang H."/>
            <person name="Kim H."/>
            <person name="Joh K."/>
        </authorList>
    </citation>
    <scope>NUCLEOTIDE SEQUENCE [LARGE SCALE GENOMIC DNA]</scope>
    <source>
        <strain evidence="7 8">HMF7856</strain>
    </source>
</reference>
<gene>
    <name evidence="7" type="ORF">GO620_013155</name>
</gene>
<dbReference type="GO" id="GO:0016787">
    <property type="term" value="F:hydrolase activity"/>
    <property type="evidence" value="ECO:0007669"/>
    <property type="project" value="UniProtKB-KW"/>
</dbReference>
<organism evidence="7 8">
    <name type="scientific">Mucilaginibacter ginkgonis</name>
    <dbReference type="NCBI Taxonomy" id="2682091"/>
    <lineage>
        <taxon>Bacteria</taxon>
        <taxon>Pseudomonadati</taxon>
        <taxon>Bacteroidota</taxon>
        <taxon>Sphingobacteriia</taxon>
        <taxon>Sphingobacteriales</taxon>
        <taxon>Sphingobacteriaceae</taxon>
        <taxon>Mucilaginibacter</taxon>
    </lineage>
</organism>
<keyword evidence="2" id="KW-0540">Nuclease</keyword>
<dbReference type="InterPro" id="IPR002716">
    <property type="entry name" value="PIN_dom"/>
</dbReference>
<keyword evidence="5" id="KW-0460">Magnesium</keyword>
<dbReference type="AlphaFoldDB" id="A0A7T7JG21"/>
<keyword evidence="3" id="KW-0479">Metal-binding</keyword>
<protein>
    <submittedName>
        <fullName evidence="7">PIN domain-containing protein</fullName>
    </submittedName>
</protein>
<dbReference type="GO" id="GO:0004540">
    <property type="term" value="F:RNA nuclease activity"/>
    <property type="evidence" value="ECO:0007669"/>
    <property type="project" value="TreeGrafter"/>
</dbReference>
<accession>A0A7T7JG21</accession>
<evidence type="ECO:0000256" key="5">
    <source>
        <dbReference type="ARBA" id="ARBA00022842"/>
    </source>
</evidence>
<dbReference type="Proteomes" id="UP000429232">
    <property type="component" value="Chromosome"/>
</dbReference>
<dbReference type="InterPro" id="IPR029060">
    <property type="entry name" value="PIN-like_dom_sf"/>
</dbReference>
<dbReference type="PANTHER" id="PTHR42740">
    <property type="entry name" value="RIBONUCLEASE VAPC3"/>
    <property type="match status" value="1"/>
</dbReference>
<name>A0A7T7JG21_9SPHI</name>
<evidence type="ECO:0000259" key="6">
    <source>
        <dbReference type="Pfam" id="PF01850"/>
    </source>
</evidence>
<evidence type="ECO:0000256" key="2">
    <source>
        <dbReference type="ARBA" id="ARBA00022722"/>
    </source>
</evidence>
<dbReference type="InterPro" id="IPR051749">
    <property type="entry name" value="PINc/VapC_TA_RNase"/>
</dbReference>